<sequence length="270" mass="28988">MEGIVRDFGLRAALQKHCGEIITLSNEMGVQRSLEPSTKLGSRELFIAAVREFPASNKVYKLDVLPLYHSFTPKTMGICLLKWAILSSAIVQAKHEKDQDVDEKQIQEEVMSKTLHAVYTETVVQTLKRVSERAVIHNLEPKWIAKLLKIPGASAVRKAAKFGRAEAAKKMLSTYTIAGLLTQDAIFTVDLVVHVGAILRSGSAEEKTLSNIAKTILRLLVGRVGALAGGACLASAGTLIKPGIGTFLGGTIGEIVGTIVLVYAVGLSGK</sequence>
<feature type="transmembrane region" description="Helical" evidence="1">
    <location>
        <begin position="220"/>
        <end position="240"/>
    </location>
</feature>
<dbReference type="EMBL" id="HBIB01013215">
    <property type="protein sequence ID" value="CAE0246530.1"/>
    <property type="molecule type" value="Transcribed_RNA"/>
</dbReference>
<feature type="transmembrane region" description="Helical" evidence="1">
    <location>
        <begin position="246"/>
        <end position="267"/>
    </location>
</feature>
<proteinExistence type="predicted"/>
<gene>
    <name evidence="2" type="ORF">PBIL07802_LOCUS8713</name>
</gene>
<keyword evidence="1" id="KW-0472">Membrane</keyword>
<evidence type="ECO:0000256" key="1">
    <source>
        <dbReference type="SAM" id="Phobius"/>
    </source>
</evidence>
<protein>
    <submittedName>
        <fullName evidence="2">Uncharacterized protein</fullName>
    </submittedName>
</protein>
<accession>A0A7S3G1U8</accession>
<dbReference type="AlphaFoldDB" id="A0A7S3G1U8"/>
<name>A0A7S3G1U8_9EUKA</name>
<reference evidence="2" key="1">
    <citation type="submission" date="2021-01" db="EMBL/GenBank/DDBJ databases">
        <authorList>
            <person name="Corre E."/>
            <person name="Pelletier E."/>
            <person name="Niang G."/>
            <person name="Scheremetjew M."/>
            <person name="Finn R."/>
            <person name="Kale V."/>
            <person name="Holt S."/>
            <person name="Cochrane G."/>
            <person name="Meng A."/>
            <person name="Brown T."/>
            <person name="Cohen L."/>
        </authorList>
    </citation>
    <scope>NUCLEOTIDE SEQUENCE</scope>
    <source>
        <strain evidence="2">NIES-2562</strain>
    </source>
</reference>
<keyword evidence="1" id="KW-0812">Transmembrane</keyword>
<dbReference type="PANTHER" id="PTHR36074:SF1">
    <property type="entry name" value="ISOPENTENYL-DIPHOSPHATE DELTA-ISOMERASE"/>
    <property type="match status" value="1"/>
</dbReference>
<evidence type="ECO:0000313" key="2">
    <source>
        <dbReference type="EMBL" id="CAE0246530.1"/>
    </source>
</evidence>
<organism evidence="2">
    <name type="scientific">Palpitomonas bilix</name>
    <dbReference type="NCBI Taxonomy" id="652834"/>
    <lineage>
        <taxon>Eukaryota</taxon>
        <taxon>Eukaryota incertae sedis</taxon>
    </lineage>
</organism>
<dbReference type="PANTHER" id="PTHR36074">
    <property type="entry name" value="ISOPENTENYL-DIPHOSPHATE DELTA-ISOMERASE"/>
    <property type="match status" value="1"/>
</dbReference>
<keyword evidence="1" id="KW-1133">Transmembrane helix</keyword>